<dbReference type="InterPro" id="IPR036220">
    <property type="entry name" value="UDP-Glc/GDP-Man_DH_C_sf"/>
</dbReference>
<dbReference type="InterPro" id="IPR017476">
    <property type="entry name" value="UDP-Glc/GDP-Man"/>
</dbReference>
<dbReference type="PIRSF" id="PIRSF000124">
    <property type="entry name" value="UDPglc_GDPman_dh"/>
    <property type="match status" value="1"/>
</dbReference>
<dbReference type="RefSeq" id="WP_145909951.1">
    <property type="nucleotide sequence ID" value="NZ_BAAAMZ010000017.1"/>
</dbReference>
<proteinExistence type="predicted"/>
<dbReference type="GO" id="GO:0016616">
    <property type="term" value="F:oxidoreductase activity, acting on the CH-OH group of donors, NAD or NADP as acceptor"/>
    <property type="evidence" value="ECO:0007669"/>
    <property type="project" value="InterPro"/>
</dbReference>
<dbReference type="PANTHER" id="PTHR43491:SF1">
    <property type="entry name" value="UDP-N-ACETYL-D-MANNOSAMINE DEHYDROGENASE"/>
    <property type="match status" value="1"/>
</dbReference>
<dbReference type="InterPro" id="IPR014027">
    <property type="entry name" value="UDP-Glc/GDP-Man_DH_C"/>
</dbReference>
<dbReference type="PANTHER" id="PTHR43491">
    <property type="entry name" value="UDP-N-ACETYL-D-MANNOSAMINE DEHYDROGENASE"/>
    <property type="match status" value="1"/>
</dbReference>
<keyword evidence="1" id="KW-0560">Oxidoreductase</keyword>
<reference evidence="4 5" key="1">
    <citation type="submission" date="2019-06" db="EMBL/GenBank/DDBJ databases">
        <title>Sequencing the genomes of 1000 actinobacteria strains.</title>
        <authorList>
            <person name="Klenk H.-P."/>
        </authorList>
    </citation>
    <scope>NUCLEOTIDE SEQUENCE [LARGE SCALE GENOMIC DNA]</scope>
    <source>
        <strain evidence="4 5">DSM 44826</strain>
    </source>
</reference>
<dbReference type="Pfam" id="PF00984">
    <property type="entry name" value="UDPG_MGDP_dh"/>
    <property type="match status" value="1"/>
</dbReference>
<name>A0A561T6C3_9ACTN</name>
<dbReference type="InterPro" id="IPR001732">
    <property type="entry name" value="UDP-Glc/GDP-Man_DH_N"/>
</dbReference>
<keyword evidence="5" id="KW-1185">Reference proteome</keyword>
<accession>A0A561T6C3</accession>
<dbReference type="SUPFAM" id="SSF51735">
    <property type="entry name" value="NAD(P)-binding Rossmann-fold domains"/>
    <property type="match status" value="1"/>
</dbReference>
<dbReference type="GO" id="GO:0051287">
    <property type="term" value="F:NAD binding"/>
    <property type="evidence" value="ECO:0007669"/>
    <property type="project" value="InterPro"/>
</dbReference>
<evidence type="ECO:0000259" key="3">
    <source>
        <dbReference type="SMART" id="SM00984"/>
    </source>
</evidence>
<feature type="domain" description="UDP-glucose/GDP-mannose dehydrogenase C-terminal" evidence="3">
    <location>
        <begin position="311"/>
        <end position="412"/>
    </location>
</feature>
<gene>
    <name evidence="4" type="ORF">FHX73_14145</name>
</gene>
<dbReference type="Gene3D" id="3.40.50.720">
    <property type="entry name" value="NAD(P)-binding Rossmann-like Domain"/>
    <property type="match status" value="2"/>
</dbReference>
<dbReference type="InterPro" id="IPR028359">
    <property type="entry name" value="UDP_ManNAc/GlcNAc_DH"/>
</dbReference>
<sequence length="855" mass="92143">MDDLTGVEVAVWGLGLIGYSLGGELARVGQRCLIADIDTERVARLNAGELPFQHLPELPHSYREEVRAGLLRATSEPAELLGADHPVHVLCIPTERAGQIDDSVLRAVVGRIATESAARPLHLVIESTIAPGWIDSIVHRTMAGAGLRHGTDYHVGASPRRDWLTAPGHTMASLPKIIGADSPAGLQLLRALYSPICTEVLEAPDARHASLVKVVENYYRYRGILLANELGSALPDYDVASVLRLAGTKWNMPEYHPSLGIGGYCVPLAKDYLAAENGLEPLAAELHAAEEKLFTDTRNALRAHGSFRTVGVLGLAYAPGMKVHTRSPTVRLAHELAGQGARVLVHDPLYSDEEIESITGAQPLRFPDGLSDCDGVVLMTGHQEYLDITPAELSVHLGTAECVVDNLGLWRGRVPASGPQYLEVGGPGFYAGGRPGRAPGQGIDRDREFLAALPVEQVAAAVRRVTSLDRRHLTLELAGAARTIPQVADHVAELLGRRVESWSTADLRLVCALYAVGRAGVRLEQVGVSAELEVVTARLGELHADYLAALARVGDSAGQTGPGAADHPWWEVADALPALRDRIDRHYSRILEIDGQSYHRRELLLPAEEFAAGALPEGLAKELTDRHPGTVLPPATEVSALLRAATLAELDRHGHPMGLLETIMAAAVADPRHPSDHATLMCPRGTRIDRPGTFEKDDFGIYVVFNPAFRPSQYPGVGDLRSIRKAMYAHHAAKKARVAKKAGGAGEHGAPPAAPEDLGARGLYVNEHAHHRGHVVAGVTTALRSLMDIDVATPDAVTEVRGLTDWRLSRAGTRTEDRYRLHEYPSFHAYGRWIKVVVETALGAGCVLPAMLGEW</sequence>
<dbReference type="Pfam" id="PF03720">
    <property type="entry name" value="UDPG_MGDP_dh_C"/>
    <property type="match status" value="1"/>
</dbReference>
<dbReference type="AlphaFoldDB" id="A0A561T6C3"/>
<dbReference type="InterPro" id="IPR036291">
    <property type="entry name" value="NAD(P)-bd_dom_sf"/>
</dbReference>
<dbReference type="GO" id="GO:0016628">
    <property type="term" value="F:oxidoreductase activity, acting on the CH-CH group of donors, NAD or NADP as acceptor"/>
    <property type="evidence" value="ECO:0007669"/>
    <property type="project" value="InterPro"/>
</dbReference>
<dbReference type="SUPFAM" id="SSF52413">
    <property type="entry name" value="UDP-glucose/GDP-mannose dehydrogenase C-terminal domain"/>
    <property type="match status" value="1"/>
</dbReference>
<dbReference type="SMART" id="SM00984">
    <property type="entry name" value="UDPG_MGDP_dh_C"/>
    <property type="match status" value="1"/>
</dbReference>
<dbReference type="EMBL" id="VIWT01000004">
    <property type="protein sequence ID" value="TWF82663.1"/>
    <property type="molecule type" value="Genomic_DNA"/>
</dbReference>
<evidence type="ECO:0000313" key="5">
    <source>
        <dbReference type="Proteomes" id="UP000317940"/>
    </source>
</evidence>
<protein>
    <submittedName>
        <fullName evidence="4">Nucleotide sugar dehydrogenase</fullName>
    </submittedName>
</protein>
<dbReference type="OrthoDB" id="5193947at2"/>
<keyword evidence="2" id="KW-0520">NAD</keyword>
<dbReference type="PIRSF" id="PIRSF500136">
    <property type="entry name" value="UDP_ManNAc_DH"/>
    <property type="match status" value="1"/>
</dbReference>
<evidence type="ECO:0000313" key="4">
    <source>
        <dbReference type="EMBL" id="TWF82663.1"/>
    </source>
</evidence>
<evidence type="ECO:0000256" key="1">
    <source>
        <dbReference type="ARBA" id="ARBA00023002"/>
    </source>
</evidence>
<dbReference type="Pfam" id="PF03721">
    <property type="entry name" value="UDPG_MGDP_dh_N"/>
    <property type="match status" value="1"/>
</dbReference>
<organism evidence="4 5">
    <name type="scientific">Kitasatospora viridis</name>
    <dbReference type="NCBI Taxonomy" id="281105"/>
    <lineage>
        <taxon>Bacteria</taxon>
        <taxon>Bacillati</taxon>
        <taxon>Actinomycetota</taxon>
        <taxon>Actinomycetes</taxon>
        <taxon>Kitasatosporales</taxon>
        <taxon>Streptomycetaceae</taxon>
        <taxon>Kitasatospora</taxon>
    </lineage>
</organism>
<dbReference type="Proteomes" id="UP000317940">
    <property type="component" value="Unassembled WGS sequence"/>
</dbReference>
<dbReference type="InterPro" id="IPR014026">
    <property type="entry name" value="UDP-Glc/GDP-Man_DH_dimer"/>
</dbReference>
<comment type="caution">
    <text evidence="4">The sequence shown here is derived from an EMBL/GenBank/DDBJ whole genome shotgun (WGS) entry which is preliminary data.</text>
</comment>
<dbReference type="SUPFAM" id="SSF48179">
    <property type="entry name" value="6-phosphogluconate dehydrogenase C-terminal domain-like"/>
    <property type="match status" value="1"/>
</dbReference>
<dbReference type="InterPro" id="IPR008927">
    <property type="entry name" value="6-PGluconate_DH-like_C_sf"/>
</dbReference>
<dbReference type="GO" id="GO:0000271">
    <property type="term" value="P:polysaccharide biosynthetic process"/>
    <property type="evidence" value="ECO:0007669"/>
    <property type="project" value="InterPro"/>
</dbReference>
<evidence type="ECO:0000256" key="2">
    <source>
        <dbReference type="ARBA" id="ARBA00023027"/>
    </source>
</evidence>